<dbReference type="GO" id="GO:0016810">
    <property type="term" value="F:hydrolase activity, acting on carbon-nitrogen (but not peptide) bonds"/>
    <property type="evidence" value="ECO:0007669"/>
    <property type="project" value="InterPro"/>
</dbReference>
<feature type="domain" description="NodB homology" evidence="2">
    <location>
        <begin position="37"/>
        <end position="156"/>
    </location>
</feature>
<dbReference type="Proteomes" id="UP000444316">
    <property type="component" value="Unassembled WGS sequence"/>
</dbReference>
<protein>
    <submittedName>
        <fullName evidence="3">Polysaccharide deacetylase family protein</fullName>
    </submittedName>
</protein>
<evidence type="ECO:0000313" key="3">
    <source>
        <dbReference type="EMBL" id="MYN46702.1"/>
    </source>
</evidence>
<sequence length="273" mass="29160">MRKLLLSVLCSLLAGGAQAQAQALPASTAWPHGARVAVSLGYDDTLASQLDVALPALQRHGLQASFYLQLSSPLLQSRLAEWRRVAQLGHELGNHSLFHQCAGSLPGHAWVEPARDLDSTMAAQMADQVLLGNAMLYAIDGESERTYTVPCGDHQARDGDYLARIAPAFVGIKQGGGSGVTARAALQRHAVAVYAPVGLSGSELIALVRAAAAQGDMVNLTFHGVGGDYLSTSAAAHEELLAYLASHREVYWTDTFRNIMRYVRAQELADGHH</sequence>
<dbReference type="AlphaFoldDB" id="A0A845I0P7"/>
<dbReference type="InterPro" id="IPR002509">
    <property type="entry name" value="NODB_dom"/>
</dbReference>
<evidence type="ECO:0000256" key="1">
    <source>
        <dbReference type="SAM" id="SignalP"/>
    </source>
</evidence>
<dbReference type="Pfam" id="PF01522">
    <property type="entry name" value="Polysacc_deac_1"/>
    <property type="match status" value="1"/>
</dbReference>
<keyword evidence="1" id="KW-0732">Signal</keyword>
<name>A0A845I0P7_9BURK</name>
<comment type="caution">
    <text evidence="3">The sequence shown here is derived from an EMBL/GenBank/DDBJ whole genome shotgun (WGS) entry which is preliminary data.</text>
</comment>
<gene>
    <name evidence="3" type="ORF">GTP23_16770</name>
</gene>
<dbReference type="InterPro" id="IPR011330">
    <property type="entry name" value="Glyco_hydro/deAcase_b/a-brl"/>
</dbReference>
<feature type="chain" id="PRO_5032872512" evidence="1">
    <location>
        <begin position="20"/>
        <end position="273"/>
    </location>
</feature>
<dbReference type="Gene3D" id="3.20.20.370">
    <property type="entry name" value="Glycoside hydrolase/deacetylase"/>
    <property type="match status" value="1"/>
</dbReference>
<keyword evidence="4" id="KW-1185">Reference proteome</keyword>
<proteinExistence type="predicted"/>
<feature type="signal peptide" evidence="1">
    <location>
        <begin position="1"/>
        <end position="19"/>
    </location>
</feature>
<dbReference type="EMBL" id="WWCL01000003">
    <property type="protein sequence ID" value="MYN46702.1"/>
    <property type="molecule type" value="Genomic_DNA"/>
</dbReference>
<accession>A0A845I0P7</accession>
<dbReference type="GO" id="GO:0005975">
    <property type="term" value="P:carbohydrate metabolic process"/>
    <property type="evidence" value="ECO:0007669"/>
    <property type="project" value="InterPro"/>
</dbReference>
<evidence type="ECO:0000259" key="2">
    <source>
        <dbReference type="Pfam" id="PF01522"/>
    </source>
</evidence>
<dbReference type="SUPFAM" id="SSF88713">
    <property type="entry name" value="Glycoside hydrolase/deacetylase"/>
    <property type="match status" value="1"/>
</dbReference>
<dbReference type="RefSeq" id="WP_161036152.1">
    <property type="nucleotide sequence ID" value="NZ_WWCL01000003.1"/>
</dbReference>
<evidence type="ECO:0000313" key="4">
    <source>
        <dbReference type="Proteomes" id="UP000444316"/>
    </source>
</evidence>
<organism evidence="3 4">
    <name type="scientific">Duganella fentianensis</name>
    <dbReference type="NCBI Taxonomy" id="2692177"/>
    <lineage>
        <taxon>Bacteria</taxon>
        <taxon>Pseudomonadati</taxon>
        <taxon>Pseudomonadota</taxon>
        <taxon>Betaproteobacteria</taxon>
        <taxon>Burkholderiales</taxon>
        <taxon>Oxalobacteraceae</taxon>
        <taxon>Telluria group</taxon>
        <taxon>Duganella</taxon>
    </lineage>
</organism>
<reference evidence="3" key="1">
    <citation type="submission" date="2019-12" db="EMBL/GenBank/DDBJ databases">
        <title>Novel species isolated from a subtropical stream in China.</title>
        <authorList>
            <person name="Lu H."/>
        </authorList>
    </citation>
    <scope>NUCLEOTIDE SEQUENCE [LARGE SCALE GENOMIC DNA]</scope>
    <source>
        <strain evidence="3">FT93W</strain>
    </source>
</reference>